<organism evidence="1 2">
    <name type="scientific">Diphasiastrum complanatum</name>
    <name type="common">Issler's clubmoss</name>
    <name type="synonym">Lycopodium complanatum</name>
    <dbReference type="NCBI Taxonomy" id="34168"/>
    <lineage>
        <taxon>Eukaryota</taxon>
        <taxon>Viridiplantae</taxon>
        <taxon>Streptophyta</taxon>
        <taxon>Embryophyta</taxon>
        <taxon>Tracheophyta</taxon>
        <taxon>Lycopodiopsida</taxon>
        <taxon>Lycopodiales</taxon>
        <taxon>Lycopodiaceae</taxon>
        <taxon>Lycopodioideae</taxon>
        <taxon>Diphasiastrum</taxon>
    </lineage>
</organism>
<dbReference type="EMBL" id="CM055093">
    <property type="protein sequence ID" value="KAJ7566064.1"/>
    <property type="molecule type" value="Genomic_DNA"/>
</dbReference>
<accession>A0ACC2EHY1</accession>
<proteinExistence type="predicted"/>
<sequence>MAMHLLGAARLVSPSSSSSNSRTSSRISDNNGGCFSGKGSGSGRVIAISRLTRKRIASHLVVRVRATNAPLSGASEGCGRRLHVAATVAAAAACLFVGDVGSADALTSQDIADAFSKVQGVTQEATGYIGTAYVTMKEFFEKIFTAIRPAVDVAVPYVQKATDAVIKITAPVASDVARQADNALQSVGVDTKPVIEVAKTAVTIAEEAAENTTKVFESASPVAVSTLESLLASDPFILAGGAGGLLLLYLFAPSIGSSIAYAARGYKGNLTAAQALDLLSKEDYTLVDVRTEKEKAKSGVPSLPKSVKNKFLSIPLEELPSKLKGQLRNARKVEAEIAAIKISSLKKLNRGSKIVILDGYGDVGKFVAKSLTDLGFKNTWMIVDGFDGGRGWVQSKLGTETYNNSSIAEILSPSRIILAAPSTKKLFSNTSSDLIDSTPRRSRLLPSGSSDE</sequence>
<dbReference type="Proteomes" id="UP001162992">
    <property type="component" value="Chromosome 2"/>
</dbReference>
<reference evidence="2" key="1">
    <citation type="journal article" date="2024" name="Proc. Natl. Acad. Sci. U.S.A.">
        <title>Extraordinary preservation of gene collinearity over three hundred million years revealed in homosporous lycophytes.</title>
        <authorList>
            <person name="Li C."/>
            <person name="Wickell D."/>
            <person name="Kuo L.Y."/>
            <person name="Chen X."/>
            <person name="Nie B."/>
            <person name="Liao X."/>
            <person name="Peng D."/>
            <person name="Ji J."/>
            <person name="Jenkins J."/>
            <person name="Williams M."/>
            <person name="Shu S."/>
            <person name="Plott C."/>
            <person name="Barry K."/>
            <person name="Rajasekar S."/>
            <person name="Grimwood J."/>
            <person name="Han X."/>
            <person name="Sun S."/>
            <person name="Hou Z."/>
            <person name="He W."/>
            <person name="Dai G."/>
            <person name="Sun C."/>
            <person name="Schmutz J."/>
            <person name="Leebens-Mack J.H."/>
            <person name="Li F.W."/>
            <person name="Wang L."/>
        </authorList>
    </citation>
    <scope>NUCLEOTIDE SEQUENCE [LARGE SCALE GENOMIC DNA]</scope>
    <source>
        <strain evidence="2">cv. PW_Plant_1</strain>
    </source>
</reference>
<name>A0ACC2EHY1_DIPCM</name>
<evidence type="ECO:0000313" key="1">
    <source>
        <dbReference type="EMBL" id="KAJ7566064.1"/>
    </source>
</evidence>
<evidence type="ECO:0000313" key="2">
    <source>
        <dbReference type="Proteomes" id="UP001162992"/>
    </source>
</evidence>
<comment type="caution">
    <text evidence="1">The sequence shown here is derived from an EMBL/GenBank/DDBJ whole genome shotgun (WGS) entry which is preliminary data.</text>
</comment>
<protein>
    <submittedName>
        <fullName evidence="1">Uncharacterized protein</fullName>
    </submittedName>
</protein>
<gene>
    <name evidence="1" type="ORF">O6H91_02G086700</name>
</gene>
<keyword evidence="2" id="KW-1185">Reference proteome</keyword>